<name>A0AA96J6U5_9MICO</name>
<dbReference type="Proteomes" id="UP001304125">
    <property type="component" value="Chromosome"/>
</dbReference>
<reference evidence="1 2" key="1">
    <citation type="submission" date="2023-09" db="EMBL/GenBank/DDBJ databases">
        <title>Demequina sp. a novel bacteria isolated from Capsicum annuum.</title>
        <authorList>
            <person name="Humaira Z."/>
            <person name="Lee J."/>
            <person name="Cho D."/>
        </authorList>
    </citation>
    <scope>NUCLEOTIDE SEQUENCE [LARGE SCALE GENOMIC DNA]</scope>
    <source>
        <strain evidence="1 2">OYTSA14</strain>
    </source>
</reference>
<evidence type="ECO:0000313" key="1">
    <source>
        <dbReference type="EMBL" id="WNM24582.1"/>
    </source>
</evidence>
<dbReference type="AlphaFoldDB" id="A0AA96J6U5"/>
<accession>A0AA96J6U5</accession>
<protein>
    <submittedName>
        <fullName evidence="1">Uncharacterized protein</fullName>
    </submittedName>
</protein>
<dbReference type="RefSeq" id="WP_313498525.1">
    <property type="nucleotide sequence ID" value="NZ_CP134879.1"/>
</dbReference>
<gene>
    <name evidence="1" type="ORF">RN606_00075</name>
</gene>
<evidence type="ECO:0000313" key="2">
    <source>
        <dbReference type="Proteomes" id="UP001304125"/>
    </source>
</evidence>
<proteinExistence type="predicted"/>
<keyword evidence="2" id="KW-1185">Reference proteome</keyword>
<organism evidence="1 2">
    <name type="scientific">Demequina capsici</name>
    <dbReference type="NCBI Taxonomy" id="3075620"/>
    <lineage>
        <taxon>Bacteria</taxon>
        <taxon>Bacillati</taxon>
        <taxon>Actinomycetota</taxon>
        <taxon>Actinomycetes</taxon>
        <taxon>Micrococcales</taxon>
        <taxon>Demequinaceae</taxon>
        <taxon>Demequina</taxon>
    </lineage>
</organism>
<dbReference type="EMBL" id="CP134879">
    <property type="protein sequence ID" value="WNM24582.1"/>
    <property type="molecule type" value="Genomic_DNA"/>
</dbReference>
<sequence>MSMDAHKPTPVPTAFEVRELFEGMLGRAVEWGDAKRVDPLDGAACATYVDDFGNVKAIALADIPLIARAGSAIALMPQNGAEAAVSSGLVTPPQFDNMAEILNVAASLFNKKDTVHLKLQETFAPRETLPADVNELALQQGGRIDGALAIQGYGDGRISFVVAF</sequence>